<keyword evidence="2" id="KW-1185">Reference proteome</keyword>
<evidence type="ECO:0000313" key="1">
    <source>
        <dbReference type="EMBL" id="PZW31284.1"/>
    </source>
</evidence>
<organism evidence="1 2">
    <name type="scientific">Thermosporothrix hazakensis</name>
    <dbReference type="NCBI Taxonomy" id="644383"/>
    <lineage>
        <taxon>Bacteria</taxon>
        <taxon>Bacillati</taxon>
        <taxon>Chloroflexota</taxon>
        <taxon>Ktedonobacteria</taxon>
        <taxon>Ktedonobacterales</taxon>
        <taxon>Thermosporotrichaceae</taxon>
        <taxon>Thermosporothrix</taxon>
    </lineage>
</organism>
<evidence type="ECO:0000313" key="2">
    <source>
        <dbReference type="Proteomes" id="UP000248806"/>
    </source>
</evidence>
<gene>
    <name evidence="1" type="ORF">EI42_02381</name>
</gene>
<protein>
    <submittedName>
        <fullName evidence="1">Uncharacterized protein</fullName>
    </submittedName>
</protein>
<proteinExistence type="predicted"/>
<accession>A0A326U838</accession>
<name>A0A326U838_THEHA</name>
<sequence>MGGDAVQTLLRWMLVQATQQGTDASPFLRYGSRIEEPRRFRLLDSLRAALHAQFGKEMLDM</sequence>
<dbReference type="AlphaFoldDB" id="A0A326U838"/>
<reference evidence="1 2" key="1">
    <citation type="submission" date="2018-06" db="EMBL/GenBank/DDBJ databases">
        <title>Genomic Encyclopedia of Archaeal and Bacterial Type Strains, Phase II (KMG-II): from individual species to whole genera.</title>
        <authorList>
            <person name="Goeker M."/>
        </authorList>
    </citation>
    <scope>NUCLEOTIDE SEQUENCE [LARGE SCALE GENOMIC DNA]</scope>
    <source>
        <strain evidence="1 2">ATCC BAA-1881</strain>
    </source>
</reference>
<dbReference type="Proteomes" id="UP000248806">
    <property type="component" value="Unassembled WGS sequence"/>
</dbReference>
<comment type="caution">
    <text evidence="1">The sequence shown here is derived from an EMBL/GenBank/DDBJ whole genome shotgun (WGS) entry which is preliminary data.</text>
</comment>
<dbReference type="EMBL" id="QKUF01000006">
    <property type="protein sequence ID" value="PZW31284.1"/>
    <property type="molecule type" value="Genomic_DNA"/>
</dbReference>